<feature type="non-terminal residue" evidence="2">
    <location>
        <position position="1"/>
    </location>
</feature>
<dbReference type="Gene3D" id="3.40.930.10">
    <property type="entry name" value="Mannitol-specific EII, Chain A"/>
    <property type="match status" value="1"/>
</dbReference>
<dbReference type="SUPFAM" id="SSF55804">
    <property type="entry name" value="Phoshotransferase/anion transport protein"/>
    <property type="match status" value="1"/>
</dbReference>
<reference evidence="3" key="1">
    <citation type="submission" date="2021-01" db="EMBL/GenBank/DDBJ databases">
        <title>Caligus Genome Assembly.</title>
        <authorList>
            <person name="Gallardo-Escarate C."/>
        </authorList>
    </citation>
    <scope>NUCLEOTIDE SEQUENCE [LARGE SCALE GENOMIC DNA]</scope>
</reference>
<gene>
    <name evidence="2" type="ORF">FKW44_013850</name>
</gene>
<evidence type="ECO:0000313" key="3">
    <source>
        <dbReference type="Proteomes" id="UP000595437"/>
    </source>
</evidence>
<dbReference type="Pfam" id="PF07565">
    <property type="entry name" value="Band_3_cyto"/>
    <property type="match status" value="1"/>
</dbReference>
<dbReference type="EMBL" id="CP045898">
    <property type="protein sequence ID" value="QQP39968.1"/>
    <property type="molecule type" value="Genomic_DNA"/>
</dbReference>
<proteinExistence type="predicted"/>
<dbReference type="InterPro" id="IPR013769">
    <property type="entry name" value="Band3_cytoplasmic_dom"/>
</dbReference>
<organism evidence="2 3">
    <name type="scientific">Caligus rogercresseyi</name>
    <name type="common">Sea louse</name>
    <dbReference type="NCBI Taxonomy" id="217165"/>
    <lineage>
        <taxon>Eukaryota</taxon>
        <taxon>Metazoa</taxon>
        <taxon>Ecdysozoa</taxon>
        <taxon>Arthropoda</taxon>
        <taxon>Crustacea</taxon>
        <taxon>Multicrustacea</taxon>
        <taxon>Hexanauplia</taxon>
        <taxon>Copepoda</taxon>
        <taxon>Siphonostomatoida</taxon>
        <taxon>Caligidae</taxon>
        <taxon>Caligus</taxon>
    </lineage>
</organism>
<dbReference type="InterPro" id="IPR016152">
    <property type="entry name" value="PTrfase/Anion_transptr"/>
</dbReference>
<dbReference type="AlphaFoldDB" id="A0A7T8JYL7"/>
<protein>
    <submittedName>
        <fullName evidence="2">Anion exchange protein</fullName>
    </submittedName>
</protein>
<keyword evidence="3" id="KW-1185">Reference proteome</keyword>
<dbReference type="Proteomes" id="UP000595437">
    <property type="component" value="Chromosome 9"/>
</dbReference>
<feature type="domain" description="Band 3 cytoplasmic" evidence="1">
    <location>
        <begin position="49"/>
        <end position="147"/>
    </location>
</feature>
<name>A0A7T8JYL7_CALRO</name>
<dbReference type="GO" id="GO:0008509">
    <property type="term" value="F:monoatomic anion transmembrane transporter activity"/>
    <property type="evidence" value="ECO:0007669"/>
    <property type="project" value="InterPro"/>
</dbReference>
<dbReference type="GO" id="GO:0016020">
    <property type="term" value="C:membrane"/>
    <property type="evidence" value="ECO:0007669"/>
    <property type="project" value="InterPro"/>
</dbReference>
<evidence type="ECO:0000259" key="1">
    <source>
        <dbReference type="Pfam" id="PF07565"/>
    </source>
</evidence>
<sequence>MNSSKPHNLAYNTQLLLQSSNISGLRVPSRMSSRSGSRRCSISFAEDPEDSYFSKKALTEGKINYSLQKKISSNTEACIMLKPVSVFIRLENAVVLGDLPEVDITTRFIYICVGPQQVEKNGMESSAILHDMGVSLATALTDKSFAKQ</sequence>
<evidence type="ECO:0000313" key="2">
    <source>
        <dbReference type="EMBL" id="QQP39968.1"/>
    </source>
</evidence>
<accession>A0A7T8JYL7</accession>
<dbReference type="OrthoDB" id="1735926at2759"/>